<keyword evidence="2" id="KW-1185">Reference proteome</keyword>
<name>A0ABQ0GR88_9PEZI</name>
<protein>
    <submittedName>
        <fullName evidence="1">Uncharacterized protein</fullName>
    </submittedName>
</protein>
<gene>
    <name evidence="1" type="ORF">MFIFM68171_10458</name>
</gene>
<organism evidence="1 2">
    <name type="scientific">Madurella fahalii</name>
    <dbReference type="NCBI Taxonomy" id="1157608"/>
    <lineage>
        <taxon>Eukaryota</taxon>
        <taxon>Fungi</taxon>
        <taxon>Dikarya</taxon>
        <taxon>Ascomycota</taxon>
        <taxon>Pezizomycotina</taxon>
        <taxon>Sordariomycetes</taxon>
        <taxon>Sordariomycetidae</taxon>
        <taxon>Sordariales</taxon>
        <taxon>Sordariales incertae sedis</taxon>
        <taxon>Madurella</taxon>
    </lineage>
</organism>
<dbReference type="Proteomes" id="UP001628179">
    <property type="component" value="Unassembled WGS sequence"/>
</dbReference>
<dbReference type="EMBL" id="BAAFSV010000006">
    <property type="protein sequence ID" value="GAB1320248.1"/>
    <property type="molecule type" value="Genomic_DNA"/>
</dbReference>
<dbReference type="RefSeq" id="XP_070921978.1">
    <property type="nucleotide sequence ID" value="XM_071065877.1"/>
</dbReference>
<evidence type="ECO:0000313" key="2">
    <source>
        <dbReference type="Proteomes" id="UP001628179"/>
    </source>
</evidence>
<proteinExistence type="predicted"/>
<evidence type="ECO:0000313" key="1">
    <source>
        <dbReference type="EMBL" id="GAB1320248.1"/>
    </source>
</evidence>
<dbReference type="GeneID" id="98181200"/>
<sequence>MVRKEARRKRKEKAGEEIRNPVANKVQGELRAATWLRFIGHTGLHDLIGPNFADLETIVAEYLPVDFLAVPAYPELVSLSPWPTAPAPIRSKSAICTSRHTLSSWATASSSISVSIRHWASLAPYLATAAIRRSCLCGPYIWLHQTILWSEGIVGGRKLAAAIAARDTGTRPEPDSDGLELAWALPATDRITLYHLRRGLFGGHVHSQDSQGIEPEHRNVIDDVLVWRAILIAGLFWTASDSSGVLISGLWEHVVPVI</sequence>
<comment type="caution">
    <text evidence="1">The sequence shown here is derived from an EMBL/GenBank/DDBJ whole genome shotgun (WGS) entry which is preliminary data.</text>
</comment>
<accession>A0ABQ0GR88</accession>
<reference evidence="1 2" key="1">
    <citation type="submission" date="2024-09" db="EMBL/GenBank/DDBJ databases">
        <title>Itraconazole resistance in Madurella fahalii resulting from another homologue of gene encoding cytochrome P450 14-alpha sterol demethylase (CYP51).</title>
        <authorList>
            <person name="Yoshioka I."/>
            <person name="Fahal A.H."/>
            <person name="Kaneko S."/>
            <person name="Yaguchi T."/>
        </authorList>
    </citation>
    <scope>NUCLEOTIDE SEQUENCE [LARGE SCALE GENOMIC DNA]</scope>
    <source>
        <strain evidence="1 2">IFM 68171</strain>
    </source>
</reference>